<accession>A0A1Q9F3Y3</accession>
<feature type="transmembrane region" description="Helical" evidence="1">
    <location>
        <begin position="971"/>
        <end position="994"/>
    </location>
</feature>
<keyword evidence="1" id="KW-0812">Transmembrane</keyword>
<dbReference type="Gene3D" id="2.10.50.10">
    <property type="entry name" value="Tumor Necrosis Factor Receptor, subunit A, domain 2"/>
    <property type="match status" value="1"/>
</dbReference>
<feature type="transmembrane region" description="Helical" evidence="1">
    <location>
        <begin position="1088"/>
        <end position="1107"/>
    </location>
</feature>
<dbReference type="SMART" id="SM01411">
    <property type="entry name" value="Ephrin_rec_like"/>
    <property type="match status" value="2"/>
</dbReference>
<feature type="transmembrane region" description="Helical" evidence="1">
    <location>
        <begin position="865"/>
        <end position="893"/>
    </location>
</feature>
<name>A0A1Q9F3Y3_SYMMI</name>
<reference evidence="3 4" key="1">
    <citation type="submission" date="2016-02" db="EMBL/GenBank/DDBJ databases">
        <title>Genome analysis of coral dinoflagellate symbionts highlights evolutionary adaptations to a symbiotic lifestyle.</title>
        <authorList>
            <person name="Aranda M."/>
            <person name="Li Y."/>
            <person name="Liew Y.J."/>
            <person name="Baumgarten S."/>
            <person name="Simakov O."/>
            <person name="Wilson M."/>
            <person name="Piel J."/>
            <person name="Ashoor H."/>
            <person name="Bougouffa S."/>
            <person name="Bajic V.B."/>
            <person name="Ryu T."/>
            <person name="Ravasi T."/>
            <person name="Bayer T."/>
            <person name="Micklem G."/>
            <person name="Kim H."/>
            <person name="Bhak J."/>
            <person name="Lajeunesse T.C."/>
            <person name="Voolstra C.R."/>
        </authorList>
    </citation>
    <scope>NUCLEOTIDE SEQUENCE [LARGE SCALE GENOMIC DNA]</scope>
    <source>
        <strain evidence="3 4">CCMP2467</strain>
    </source>
</reference>
<dbReference type="Pfam" id="PF07699">
    <property type="entry name" value="Ephrin_rec_like"/>
    <property type="match status" value="1"/>
</dbReference>
<keyword evidence="4" id="KW-1185">Reference proteome</keyword>
<dbReference type="PANTHER" id="PTHR46967:SF1">
    <property type="entry name" value="KERATIN-ASSOCIATED PROTEIN 16-1-LIKE"/>
    <property type="match status" value="1"/>
</dbReference>
<organism evidence="3 4">
    <name type="scientific">Symbiodinium microadriaticum</name>
    <name type="common">Dinoflagellate</name>
    <name type="synonym">Zooxanthella microadriatica</name>
    <dbReference type="NCBI Taxonomy" id="2951"/>
    <lineage>
        <taxon>Eukaryota</taxon>
        <taxon>Sar</taxon>
        <taxon>Alveolata</taxon>
        <taxon>Dinophyceae</taxon>
        <taxon>Suessiales</taxon>
        <taxon>Symbiodiniaceae</taxon>
        <taxon>Symbiodinium</taxon>
    </lineage>
</organism>
<sequence length="1699" mass="188200">MMNREVGGACAEQELIRIGRLKTQSAGAFLREMIRFRCLWLLAWRASSSCLPETTEGYVPVAERKNVTIDGYTLPIGFTNPNWESAIIYNTVASILIEEIIGFRTKLGPFSSSSPGTFDILANDPTVHVAQELWDYALTAYAASFNAANPDKALDRVKALDYSGTDGMYIFPKSYEPYYTASGKSLEFYKDLNVSWGNYQNYFSPMSVFTDPSAFEDCSHPNVASDGVMDDYITFTGDVDAIVTVNGQRKWICYQEKWWMSPACRDAPMTCAPMITNSFWSYNPSRQKAAVYNIAMSIANTIAYSDYTSMPKDHRTFSYWWSPDITFKADGAVKVIFLPYREDEYAIGKLTTDVNDVPLLSYVHKQLGTAAPAVLSMLGEMAIYKPDVDWLLEEVVLGRTLGVADAQYAAACQWVKDNQVRWKQWIPIATSCKRTQGYGMVTEFGEFVSTRLPDAAGCALCVPGRFADAYSDDDGNSAICNTCPQGAAQDRGAQTACTECEAGTYSLPTGTRCDRCRRGTYQPNISQTSCLSCLEPQTTSTVGSTSQEACICPAGTYRPCHDFDDGGALRPECGCDTSLYVPASSVGQRCLPCPEGMECPEGSDEQFFPCSDQEILNSTAFSYPVPQEGYFVEWNEPLWVFKCIDLDSCPGGRASNCGEGLQGAACGACAAGFYKQAGTCYKCGEMEKHPLFLIIPLLLSPVAIFVLYKVSQDDVGKWGKTTQGFGGIGYLLLVYVQSISVIMAVFPTVPAMLSAGLSWSGASAEITSLFRIECAGPSSFTENFLFNLFLPEIVGLVFFLTWLSARFIPKIRMDGDIVLGCFGGILKTFFVTVASKCFSLFQCYSHPNGMRSMRSSPEVLEHSDVWLSMVGFSAFAIGLNCLTVLVVFGWAMWVAPARFHLVSFRRRWKFMIQKMRPSVHWWMMVILIKGLWLALTSVLWNTTMSQSLWICTGLLAYFTGSYVLLPWRSVFVAMLDIGTHVSILLLCLLLPFLLTFKPEESDVASMFFLILAGLSFLAVVTSLLWILYKAPGPWGGSAMASGSLLAGLRVARFRTFNGDPRRLNKWTVRVPALERKEAAMTDTELKKLGLLLLRLIACFSGQVLKVVQTLDIKKLEKSREGLTYLIDAVTAELRPRSLQQAKELYEAGTATGGFLARQPAETMGQFVLRRRARYRAMTGLNAELKLPDLILAEQLRNNAGLTPDQKCYGYAVEADGVHNVDDEPQHDLEYPDDEAYCYVCYVDEYEDSGGYEIGTFAEEHLAYLAYFAGKAARQKGHSGFQKPQLDLFQLDEKRAKLQALKHGLPAGSVGRSVSGHWSLVAENEIENVEDAAQLAELALPSTPTTTACGAKPDGVGYARAALTTTSLKSRVALWRGSGSGSFLKPSANFPHYKHATANLTTPTCGPADQRGRDPQRGASYLNDHVHLHRDQVLSMLDTYNELVRRRLDGVEGTVSSQRLHEALILAMLYDKHACEEPNREALKQYFEKRSVFNRSNAHLAFMALSNTNGYEETFKARSCVTRTRLAVVGASPEGWVLAIRLLYLETLEILENVMSKGSFLAVEEEKPRVMNKTQVAFQDIGMPMSSPIDINAGYNLFAPEGRRAVDYLIEKASQDFFNKRLVDAGTQAISGGWVHELEYIYNMVAFPADAEQEVGDSDDEDVAVNLDAIYTPEDFVLAVAEPVEMPPDYLQNAKNSTWR</sequence>
<keyword evidence="1" id="KW-0472">Membrane</keyword>
<feature type="transmembrane region" description="Helical" evidence="1">
    <location>
        <begin position="919"/>
        <end position="940"/>
    </location>
</feature>
<feature type="transmembrane region" description="Helical" evidence="1">
    <location>
        <begin position="1006"/>
        <end position="1028"/>
    </location>
</feature>
<proteinExistence type="predicted"/>
<evidence type="ECO:0000313" key="3">
    <source>
        <dbReference type="EMBL" id="OLQ14352.1"/>
    </source>
</evidence>
<feature type="transmembrane region" description="Helical" evidence="1">
    <location>
        <begin position="947"/>
        <end position="965"/>
    </location>
</feature>
<comment type="caution">
    <text evidence="3">The sequence shown here is derived from an EMBL/GenBank/DDBJ whole genome shotgun (WGS) entry which is preliminary data.</text>
</comment>
<feature type="transmembrane region" description="Helical" evidence="1">
    <location>
        <begin position="728"/>
        <end position="746"/>
    </location>
</feature>
<keyword evidence="1" id="KW-1133">Transmembrane helix</keyword>
<feature type="transmembrane region" description="Helical" evidence="1">
    <location>
        <begin position="817"/>
        <end position="844"/>
    </location>
</feature>
<gene>
    <name evidence="3" type="ORF">AK812_SmicGene1495</name>
</gene>
<feature type="domain" description="Tyrosine-protein kinase ephrin type A/B receptor-like" evidence="2">
    <location>
        <begin position="503"/>
        <end position="550"/>
    </location>
</feature>
<dbReference type="SUPFAM" id="SSF57184">
    <property type="entry name" value="Growth factor receptor domain"/>
    <property type="match status" value="1"/>
</dbReference>
<dbReference type="CDD" id="cd00185">
    <property type="entry name" value="TNFRSF"/>
    <property type="match status" value="1"/>
</dbReference>
<feature type="transmembrane region" description="Helical" evidence="1">
    <location>
        <begin position="690"/>
        <end position="708"/>
    </location>
</feature>
<dbReference type="InterPro" id="IPR011641">
    <property type="entry name" value="Tyr-kin_ephrin_A/B_rcpt-like"/>
</dbReference>
<dbReference type="EMBL" id="LSRX01000016">
    <property type="protein sequence ID" value="OLQ14352.1"/>
    <property type="molecule type" value="Genomic_DNA"/>
</dbReference>
<dbReference type="OrthoDB" id="430340at2759"/>
<protein>
    <recommendedName>
        <fullName evidence="2">Tyrosine-protein kinase ephrin type A/B receptor-like domain-containing protein</fullName>
    </recommendedName>
</protein>
<feature type="transmembrane region" description="Helical" evidence="1">
    <location>
        <begin position="784"/>
        <end position="805"/>
    </location>
</feature>
<evidence type="ECO:0000259" key="2">
    <source>
        <dbReference type="Pfam" id="PF07699"/>
    </source>
</evidence>
<evidence type="ECO:0000313" key="4">
    <source>
        <dbReference type="Proteomes" id="UP000186817"/>
    </source>
</evidence>
<dbReference type="PANTHER" id="PTHR46967">
    <property type="entry name" value="INSULIN-LIKE GROWTH FACTOR BINDING PROTEIN,N-TERMINAL"/>
    <property type="match status" value="1"/>
</dbReference>
<dbReference type="Proteomes" id="UP000186817">
    <property type="component" value="Unassembled WGS sequence"/>
</dbReference>
<dbReference type="InterPro" id="IPR009030">
    <property type="entry name" value="Growth_fac_rcpt_cys_sf"/>
</dbReference>
<evidence type="ECO:0000256" key="1">
    <source>
        <dbReference type="SAM" id="Phobius"/>
    </source>
</evidence>